<sequence>MISTARSDLPQRSELTWARPSAFPQCGFPQHFLFHSPNFSRPNFCSTRLQPLLLTKPTQTSPPTVVLPPKHALLHSWLPDPQNKCAGRGCTAQHPVSPD</sequence>
<name>A0ABU7CA67_9TELE</name>
<organism evidence="1 2">
    <name type="scientific">Ataeniobius toweri</name>
    <dbReference type="NCBI Taxonomy" id="208326"/>
    <lineage>
        <taxon>Eukaryota</taxon>
        <taxon>Metazoa</taxon>
        <taxon>Chordata</taxon>
        <taxon>Craniata</taxon>
        <taxon>Vertebrata</taxon>
        <taxon>Euteleostomi</taxon>
        <taxon>Actinopterygii</taxon>
        <taxon>Neopterygii</taxon>
        <taxon>Teleostei</taxon>
        <taxon>Neoteleostei</taxon>
        <taxon>Acanthomorphata</taxon>
        <taxon>Ovalentaria</taxon>
        <taxon>Atherinomorphae</taxon>
        <taxon>Cyprinodontiformes</taxon>
        <taxon>Goodeidae</taxon>
        <taxon>Ataeniobius</taxon>
    </lineage>
</organism>
<protein>
    <submittedName>
        <fullName evidence="1">Uncharacterized protein</fullName>
    </submittedName>
</protein>
<dbReference type="EMBL" id="JAHUTI010080583">
    <property type="protein sequence ID" value="MED6258459.1"/>
    <property type="molecule type" value="Genomic_DNA"/>
</dbReference>
<proteinExistence type="predicted"/>
<accession>A0ABU7CA67</accession>
<comment type="caution">
    <text evidence="1">The sequence shown here is derived from an EMBL/GenBank/DDBJ whole genome shotgun (WGS) entry which is preliminary data.</text>
</comment>
<gene>
    <name evidence="1" type="ORF">ATANTOWER_007755</name>
</gene>
<keyword evidence="2" id="KW-1185">Reference proteome</keyword>
<dbReference type="Proteomes" id="UP001345963">
    <property type="component" value="Unassembled WGS sequence"/>
</dbReference>
<evidence type="ECO:0000313" key="2">
    <source>
        <dbReference type="Proteomes" id="UP001345963"/>
    </source>
</evidence>
<reference evidence="1 2" key="1">
    <citation type="submission" date="2021-07" db="EMBL/GenBank/DDBJ databases">
        <authorList>
            <person name="Palmer J.M."/>
        </authorList>
    </citation>
    <scope>NUCLEOTIDE SEQUENCE [LARGE SCALE GENOMIC DNA]</scope>
    <source>
        <strain evidence="1 2">AT_MEX2019</strain>
        <tissue evidence="1">Muscle</tissue>
    </source>
</reference>
<evidence type="ECO:0000313" key="1">
    <source>
        <dbReference type="EMBL" id="MED6258459.1"/>
    </source>
</evidence>